<keyword evidence="1" id="KW-0677">Repeat</keyword>
<protein>
    <recommendedName>
        <fullName evidence="6">Pentatricopeptide repeat protein</fullName>
    </recommendedName>
</protein>
<comment type="caution">
    <text evidence="4">The sequence shown here is derived from an EMBL/GenBank/DDBJ whole genome shotgun (WGS) entry which is preliminary data.</text>
</comment>
<evidence type="ECO:0000256" key="2">
    <source>
        <dbReference type="PROSITE-ProRule" id="PRU00708"/>
    </source>
</evidence>
<organism evidence="4 5">
    <name type="scientific">Phyllosticta citriasiana</name>
    <dbReference type="NCBI Taxonomy" id="595635"/>
    <lineage>
        <taxon>Eukaryota</taxon>
        <taxon>Fungi</taxon>
        <taxon>Dikarya</taxon>
        <taxon>Ascomycota</taxon>
        <taxon>Pezizomycotina</taxon>
        <taxon>Dothideomycetes</taxon>
        <taxon>Dothideomycetes incertae sedis</taxon>
        <taxon>Botryosphaeriales</taxon>
        <taxon>Phyllostictaceae</taxon>
        <taxon>Phyllosticta</taxon>
    </lineage>
</organism>
<dbReference type="PANTHER" id="PTHR47942">
    <property type="entry name" value="TETRATRICOPEPTIDE REPEAT (TPR)-LIKE SUPERFAMILY PROTEIN-RELATED"/>
    <property type="match status" value="1"/>
</dbReference>
<dbReference type="Pfam" id="PF13812">
    <property type="entry name" value="PPR_3"/>
    <property type="match status" value="1"/>
</dbReference>
<keyword evidence="5" id="KW-1185">Reference proteome</keyword>
<evidence type="ECO:0000256" key="1">
    <source>
        <dbReference type="ARBA" id="ARBA00022737"/>
    </source>
</evidence>
<proteinExistence type="predicted"/>
<dbReference type="PANTHER" id="PTHR47942:SF21">
    <property type="entry name" value="OS05G0275100 PROTEIN"/>
    <property type="match status" value="1"/>
</dbReference>
<dbReference type="InterPro" id="IPR002885">
    <property type="entry name" value="PPR_rpt"/>
</dbReference>
<dbReference type="NCBIfam" id="TIGR00756">
    <property type="entry name" value="PPR"/>
    <property type="match status" value="3"/>
</dbReference>
<dbReference type="Proteomes" id="UP001363622">
    <property type="component" value="Unassembled WGS sequence"/>
</dbReference>
<name>A0ABR1KRV0_9PEZI</name>
<dbReference type="InterPro" id="IPR011990">
    <property type="entry name" value="TPR-like_helical_dom_sf"/>
</dbReference>
<dbReference type="Pfam" id="PF13041">
    <property type="entry name" value="PPR_2"/>
    <property type="match status" value="1"/>
</dbReference>
<evidence type="ECO:0000313" key="5">
    <source>
        <dbReference type="Proteomes" id="UP001363622"/>
    </source>
</evidence>
<evidence type="ECO:0000313" key="4">
    <source>
        <dbReference type="EMBL" id="KAK7517559.1"/>
    </source>
</evidence>
<feature type="region of interest" description="Disordered" evidence="3">
    <location>
        <begin position="913"/>
        <end position="932"/>
    </location>
</feature>
<feature type="repeat" description="PPR" evidence="2">
    <location>
        <begin position="525"/>
        <end position="559"/>
    </location>
</feature>
<gene>
    <name evidence="4" type="ORF">IWZ03DRAFT_376470</name>
</gene>
<evidence type="ECO:0008006" key="6">
    <source>
        <dbReference type="Google" id="ProtNLM"/>
    </source>
</evidence>
<feature type="compositionally biased region" description="Polar residues" evidence="3">
    <location>
        <begin position="70"/>
        <end position="87"/>
    </location>
</feature>
<evidence type="ECO:0000256" key="3">
    <source>
        <dbReference type="SAM" id="MobiDB-lite"/>
    </source>
</evidence>
<feature type="repeat" description="PPR" evidence="2">
    <location>
        <begin position="661"/>
        <end position="695"/>
    </location>
</feature>
<feature type="repeat" description="PPR" evidence="2">
    <location>
        <begin position="490"/>
        <end position="524"/>
    </location>
</feature>
<reference evidence="4 5" key="1">
    <citation type="submission" date="2024-04" db="EMBL/GenBank/DDBJ databases">
        <title>Phyllosticta paracitricarpa is synonymous to the EU quarantine fungus P. citricarpa based on phylogenomic analyses.</title>
        <authorList>
            <consortium name="Lawrence Berkeley National Laboratory"/>
            <person name="Van Ingen-Buijs V.A."/>
            <person name="Van Westerhoven A.C."/>
            <person name="Haridas S."/>
            <person name="Skiadas P."/>
            <person name="Martin F."/>
            <person name="Groenewald J.Z."/>
            <person name="Crous P.W."/>
            <person name="Seidl M.F."/>
        </authorList>
    </citation>
    <scope>NUCLEOTIDE SEQUENCE [LARGE SCALE GENOMIC DNA]</scope>
    <source>
        <strain evidence="4 5">CBS 123371</strain>
    </source>
</reference>
<dbReference type="PROSITE" id="PS51375">
    <property type="entry name" value="PPR"/>
    <property type="match status" value="3"/>
</dbReference>
<accession>A0ABR1KRV0</accession>
<dbReference type="EMBL" id="JBBPHU010000005">
    <property type="protein sequence ID" value="KAK7517559.1"/>
    <property type="molecule type" value="Genomic_DNA"/>
</dbReference>
<feature type="region of interest" description="Disordered" evidence="3">
    <location>
        <begin position="47"/>
        <end position="110"/>
    </location>
</feature>
<sequence length="932" mass="105201">MSLPYLCPPCRRNLLRKLYSLRRLKRFPHHNNDSYATLTTLVPEYHRTPLESSGPTDAEPLPTKPPRAVFTTSNNPYSANGIGQDTRTGGGHPKDDFPASRPQKPPKRSSELAFGGWFAAPHQLATDSLYINSREHGEKYRPLESSEESLSVRFDEILKDQACTTADAWRYFEHVYHRWDCQALSCPTFSDLAKLRDGAVFKRLLWEVLDDWVEGKLEPGLPTPRQLIDRLASLGILHPSALCEAIGELNILILKSFACETHKPQHISADQLFSDLMDLWAMCFKLAGWKSHAQLEESSEMWFALPDAVSGSFAKSSFLNSYFINRLIDQLPGIPRILASGLSMHALITLDLLMRKDNPLCLTEETRTKHQPFSDLLFGLLPLASIHVLKEKVEHVLATQDITTEEIGKIVKNIESYHLTSVSFVETSGKELDEHGNEVPKAELLEKFFMSRMRRALVDEQSYTKVDRLWKEAQMLFSGGAQDSVTLGVPAPICNLAIEALTALRQPEKAVAVWNQMVDSGIAPTIKTWTGILNGCRKARDVEGLEEVWERMVAAGVEPDEAAWTTRITGLMEGKRPDKAMIALERMGYKWAAALERSKNSGHSADGTEDVLPIKPTIGMLNGVITSINKAAKESDIPKSKIWPLVNRSLKWGQSLGISPDVVTFNAIISLCLLRGDNESAMSYLRQMEKNSVYPDLATFSVILMWMFRGRDIATSSGLEIDDIEDILSQLNKRGLTPNRYTYGIIVDGLLNSHSTAAANAVLDYMTDRKVPLHSHIYTTFMNYFFRQRDMASVDSLWNRIERQAPYLDIIFYDCMIKNYARLKDIGNMMTCVMRMSKHGQTPSWEAMTMVVKTLAEAGDWDRFNRVVEDMRTESGVADQGLRLTREAVRAKFWRTVFTLDACRPPNQQIWNTLNDDKQYTQDGQELDPPLA</sequence>
<dbReference type="InterPro" id="IPR051222">
    <property type="entry name" value="PPR/CCM1_RNA-binding"/>
</dbReference>
<dbReference type="Gene3D" id="1.25.40.10">
    <property type="entry name" value="Tetratricopeptide repeat domain"/>
    <property type="match status" value="3"/>
</dbReference>